<organism evidence="8 9">
    <name type="scientific">Rickettsia typhi str. TH1527</name>
    <dbReference type="NCBI Taxonomy" id="1003201"/>
    <lineage>
        <taxon>Bacteria</taxon>
        <taxon>Pseudomonadati</taxon>
        <taxon>Pseudomonadota</taxon>
        <taxon>Alphaproteobacteria</taxon>
        <taxon>Rickettsiales</taxon>
        <taxon>Rickettsiaceae</taxon>
        <taxon>Rickettsieae</taxon>
        <taxon>Rickettsia</taxon>
        <taxon>typhus group</taxon>
    </lineage>
</organism>
<keyword evidence="9" id="KW-1185">Reference proteome</keyword>
<dbReference type="InterPro" id="IPR003256">
    <property type="entry name" value="Ribosomal_uL24"/>
</dbReference>
<comment type="similarity">
    <text evidence="1 5 6">Belongs to the universal ribosomal protein uL24 family.</text>
</comment>
<evidence type="ECO:0000256" key="1">
    <source>
        <dbReference type="ARBA" id="ARBA00010618"/>
    </source>
</evidence>
<evidence type="ECO:0000256" key="2">
    <source>
        <dbReference type="ARBA" id="ARBA00022980"/>
    </source>
</evidence>
<dbReference type="InterPro" id="IPR041988">
    <property type="entry name" value="Ribosomal_uL24_KOW"/>
</dbReference>
<dbReference type="GO" id="GO:0005840">
    <property type="term" value="C:ribosome"/>
    <property type="evidence" value="ECO:0007669"/>
    <property type="project" value="UniProtKB-KW"/>
</dbReference>
<comment type="function">
    <text evidence="5">One of the proteins that surrounds the polypeptide exit tunnel on the outside of the subunit.</text>
</comment>
<evidence type="ECO:0000259" key="7">
    <source>
        <dbReference type="SMART" id="SM00739"/>
    </source>
</evidence>
<dbReference type="Pfam" id="PF00467">
    <property type="entry name" value="KOW"/>
    <property type="match status" value="1"/>
</dbReference>
<gene>
    <name evidence="5 8" type="primary">rplX</name>
    <name evidence="8" type="ORF">RTTH1527_03085</name>
</gene>
<keyword evidence="3 5" id="KW-0687">Ribonucleoprotein</keyword>
<dbReference type="EMBL" id="CP003397">
    <property type="protein sequence ID" value="AFE54482.1"/>
    <property type="molecule type" value="Genomic_DNA"/>
</dbReference>
<dbReference type="Pfam" id="PF17136">
    <property type="entry name" value="ribosomal_L24"/>
    <property type="match status" value="1"/>
</dbReference>
<feature type="domain" description="KOW" evidence="7">
    <location>
        <begin position="5"/>
        <end position="32"/>
    </location>
</feature>
<protein>
    <recommendedName>
        <fullName evidence="4 5">Large ribosomal subunit protein uL24</fullName>
    </recommendedName>
</protein>
<dbReference type="PROSITE" id="PS01108">
    <property type="entry name" value="RIBOSOMAL_L24"/>
    <property type="match status" value="1"/>
</dbReference>
<proteinExistence type="inferred from homology"/>
<evidence type="ECO:0000256" key="6">
    <source>
        <dbReference type="RuleBase" id="RU003477"/>
    </source>
</evidence>
<dbReference type="Gene3D" id="2.30.30.30">
    <property type="match status" value="1"/>
</dbReference>
<dbReference type="SUPFAM" id="SSF50104">
    <property type="entry name" value="Translation proteins SH3-like domain"/>
    <property type="match status" value="1"/>
</dbReference>
<dbReference type="RefSeq" id="WP_011191082.1">
    <property type="nucleotide sequence ID" value="NC_017066.1"/>
</dbReference>
<evidence type="ECO:0000313" key="9">
    <source>
        <dbReference type="Proteomes" id="UP000007581"/>
    </source>
</evidence>
<evidence type="ECO:0000313" key="8">
    <source>
        <dbReference type="EMBL" id="AFE54482.1"/>
    </source>
</evidence>
<dbReference type="InterPro" id="IPR005824">
    <property type="entry name" value="KOW"/>
</dbReference>
<accession>A0ABM5MV63</accession>
<keyword evidence="5" id="KW-0694">RNA-binding</keyword>
<dbReference type="NCBIfam" id="TIGR01079">
    <property type="entry name" value="rplX_bact"/>
    <property type="match status" value="1"/>
</dbReference>
<comment type="function">
    <text evidence="5">One of two assembly initiator proteins, it binds directly to the 5'-end of the 23S rRNA, where it nucleates assembly of the 50S subunit.</text>
</comment>
<dbReference type="Proteomes" id="UP000007581">
    <property type="component" value="Chromosome"/>
</dbReference>
<dbReference type="PANTHER" id="PTHR12903">
    <property type="entry name" value="MITOCHONDRIAL RIBOSOMAL PROTEIN L24"/>
    <property type="match status" value="1"/>
</dbReference>
<dbReference type="SMART" id="SM00739">
    <property type="entry name" value="KOW"/>
    <property type="match status" value="1"/>
</dbReference>
<keyword evidence="5" id="KW-0699">rRNA-binding</keyword>
<name>A0ABM5MV63_RICTP</name>
<reference evidence="8" key="1">
    <citation type="submission" date="2012-03" db="EMBL/GenBank/DDBJ databases">
        <authorList>
            <person name="Johnson S.L."/>
            <person name="Sims D."/>
            <person name="Han S."/>
            <person name="Bruce D.C."/>
            <person name="Dasch G.A."/>
        </authorList>
    </citation>
    <scope>NUCLEOTIDE SEQUENCE [LARGE SCALE GENOMIC DNA]</scope>
    <source>
        <strain evidence="8">TH1527</strain>
    </source>
</reference>
<dbReference type="HAMAP" id="MF_01326_B">
    <property type="entry name" value="Ribosomal_uL24_B"/>
    <property type="match status" value="1"/>
</dbReference>
<dbReference type="InterPro" id="IPR057264">
    <property type="entry name" value="Ribosomal_uL24_C"/>
</dbReference>
<dbReference type="InterPro" id="IPR008991">
    <property type="entry name" value="Translation_prot_SH3-like_sf"/>
</dbReference>
<dbReference type="InterPro" id="IPR005825">
    <property type="entry name" value="Ribosomal_uL24_CS"/>
</dbReference>
<sequence>MIKLKVKKGDEVIVVTGKYKGKKGKVLKVFIDENTVIVSGVNLVKKHTKPNKMSEGGIITKESPIHISNVAHIDPKTGNPTKVAFKFLEDGSKVRIAKKSGEIIGKVGNDVKI</sequence>
<dbReference type="CDD" id="cd06089">
    <property type="entry name" value="KOW_RPL26"/>
    <property type="match status" value="1"/>
</dbReference>
<comment type="subunit">
    <text evidence="5">Part of the 50S ribosomal subunit.</text>
</comment>
<evidence type="ECO:0000256" key="5">
    <source>
        <dbReference type="HAMAP-Rule" id="MF_01326"/>
    </source>
</evidence>
<dbReference type="InterPro" id="IPR014722">
    <property type="entry name" value="Rib_uL2_dom2"/>
</dbReference>
<evidence type="ECO:0000256" key="4">
    <source>
        <dbReference type="ARBA" id="ARBA00035206"/>
    </source>
</evidence>
<keyword evidence="2 5" id="KW-0689">Ribosomal protein</keyword>
<evidence type="ECO:0000256" key="3">
    <source>
        <dbReference type="ARBA" id="ARBA00023274"/>
    </source>
</evidence>